<feature type="compositionally biased region" description="Polar residues" evidence="1">
    <location>
        <begin position="51"/>
        <end position="72"/>
    </location>
</feature>
<reference evidence="2" key="1">
    <citation type="submission" date="2014-12" db="EMBL/GenBank/DDBJ databases">
        <title>Insight into the proteome of Arion vulgaris.</title>
        <authorList>
            <person name="Aradska J."/>
            <person name="Bulat T."/>
            <person name="Smidak R."/>
            <person name="Sarate P."/>
            <person name="Gangsoo J."/>
            <person name="Sialana F."/>
            <person name="Bilban M."/>
            <person name="Lubec G."/>
        </authorList>
    </citation>
    <scope>NUCLEOTIDE SEQUENCE</scope>
    <source>
        <tissue evidence="2">Skin</tissue>
    </source>
</reference>
<feature type="region of interest" description="Disordered" evidence="1">
    <location>
        <begin position="1"/>
        <end position="22"/>
    </location>
</feature>
<dbReference type="AlphaFoldDB" id="A0A0B6YSF9"/>
<protein>
    <submittedName>
        <fullName evidence="2">Uncharacterized protein</fullName>
    </submittedName>
</protein>
<organism evidence="2">
    <name type="scientific">Arion vulgaris</name>
    <dbReference type="NCBI Taxonomy" id="1028688"/>
    <lineage>
        <taxon>Eukaryota</taxon>
        <taxon>Metazoa</taxon>
        <taxon>Spiralia</taxon>
        <taxon>Lophotrochozoa</taxon>
        <taxon>Mollusca</taxon>
        <taxon>Gastropoda</taxon>
        <taxon>Heterobranchia</taxon>
        <taxon>Euthyneura</taxon>
        <taxon>Panpulmonata</taxon>
        <taxon>Eupulmonata</taxon>
        <taxon>Stylommatophora</taxon>
        <taxon>Helicina</taxon>
        <taxon>Arionoidea</taxon>
        <taxon>Arionidae</taxon>
        <taxon>Arion</taxon>
    </lineage>
</organism>
<feature type="compositionally biased region" description="Basic residues" evidence="1">
    <location>
        <begin position="1"/>
        <end position="13"/>
    </location>
</feature>
<accession>A0A0B6YSF9</accession>
<proteinExistence type="predicted"/>
<name>A0A0B6YSF9_9EUPU</name>
<feature type="non-terminal residue" evidence="2">
    <location>
        <position position="85"/>
    </location>
</feature>
<feature type="region of interest" description="Disordered" evidence="1">
    <location>
        <begin position="44"/>
        <end position="85"/>
    </location>
</feature>
<dbReference type="EMBL" id="HACG01012182">
    <property type="protein sequence ID" value="CEK59047.1"/>
    <property type="molecule type" value="Transcribed_RNA"/>
</dbReference>
<sequence length="85" mass="9599">SPKLSRRRLKRRSSSFSTTPGKGLIFGKTSKLLSASSKRVSFAKNVKETENNTTPMKSSSTRRSAVPQFTKQTQERKQFETFLLS</sequence>
<evidence type="ECO:0000256" key="1">
    <source>
        <dbReference type="SAM" id="MobiDB-lite"/>
    </source>
</evidence>
<evidence type="ECO:0000313" key="2">
    <source>
        <dbReference type="EMBL" id="CEK59047.1"/>
    </source>
</evidence>
<feature type="non-terminal residue" evidence="2">
    <location>
        <position position="1"/>
    </location>
</feature>
<gene>
    <name evidence="2" type="primary">ORF35023</name>
</gene>